<gene>
    <name evidence="6" type="ORF">BAA01_07990</name>
</gene>
<evidence type="ECO:0000256" key="3">
    <source>
        <dbReference type="ARBA" id="ARBA00023098"/>
    </source>
</evidence>
<evidence type="ECO:0000259" key="5">
    <source>
        <dbReference type="PROSITE" id="PS51635"/>
    </source>
</evidence>
<name>A0A1Y3PQ91_9BACI</name>
<evidence type="ECO:0000256" key="2">
    <source>
        <dbReference type="ARBA" id="ARBA00022963"/>
    </source>
</evidence>
<keyword evidence="3 4" id="KW-0443">Lipid metabolism</keyword>
<evidence type="ECO:0000313" key="7">
    <source>
        <dbReference type="Proteomes" id="UP000196475"/>
    </source>
</evidence>
<accession>A0A1Y3PQ91</accession>
<reference evidence="7" key="1">
    <citation type="submission" date="2016-06" db="EMBL/GenBank/DDBJ databases">
        <authorList>
            <person name="Nascimento L."/>
            <person name="Pereira R.V."/>
            <person name="Martins L.F."/>
            <person name="Quaggio R.B."/>
            <person name="Silva A.M."/>
            <person name="Setubal J.C."/>
        </authorList>
    </citation>
    <scope>NUCLEOTIDE SEQUENCE [LARGE SCALE GENOMIC DNA]</scope>
</reference>
<dbReference type="GO" id="GO:0016042">
    <property type="term" value="P:lipid catabolic process"/>
    <property type="evidence" value="ECO:0007669"/>
    <property type="project" value="UniProtKB-UniRule"/>
</dbReference>
<feature type="active site" description="Nucleophile" evidence="4">
    <location>
        <position position="40"/>
    </location>
</feature>
<dbReference type="Pfam" id="PF01734">
    <property type="entry name" value="Patatin"/>
    <property type="match status" value="1"/>
</dbReference>
<dbReference type="GO" id="GO:0016787">
    <property type="term" value="F:hydrolase activity"/>
    <property type="evidence" value="ECO:0007669"/>
    <property type="project" value="UniProtKB-UniRule"/>
</dbReference>
<organism evidence="6 7">
    <name type="scientific">Bacillus thermozeamaize</name>
    <dbReference type="NCBI Taxonomy" id="230954"/>
    <lineage>
        <taxon>Bacteria</taxon>
        <taxon>Bacillati</taxon>
        <taxon>Bacillota</taxon>
        <taxon>Bacilli</taxon>
        <taxon>Bacillales</taxon>
        <taxon>Bacillaceae</taxon>
        <taxon>Bacillus</taxon>
    </lineage>
</organism>
<evidence type="ECO:0000313" key="6">
    <source>
        <dbReference type="EMBL" id="OUM88307.1"/>
    </source>
</evidence>
<dbReference type="SUPFAM" id="SSF52151">
    <property type="entry name" value="FabD/lysophospholipase-like"/>
    <property type="match status" value="1"/>
</dbReference>
<feature type="active site" description="Proton acceptor" evidence="4">
    <location>
        <position position="152"/>
    </location>
</feature>
<proteinExistence type="predicted"/>
<dbReference type="InterPro" id="IPR002641">
    <property type="entry name" value="PNPLA_dom"/>
</dbReference>
<comment type="caution">
    <text evidence="6">The sequence shown here is derived from an EMBL/GenBank/DDBJ whole genome shotgun (WGS) entry which is preliminary data.</text>
</comment>
<dbReference type="PROSITE" id="PS51635">
    <property type="entry name" value="PNPLA"/>
    <property type="match status" value="1"/>
</dbReference>
<keyword evidence="1 4" id="KW-0378">Hydrolase</keyword>
<dbReference type="Proteomes" id="UP000196475">
    <property type="component" value="Unassembled WGS sequence"/>
</dbReference>
<feature type="short sequence motif" description="GXSXG" evidence="4">
    <location>
        <begin position="38"/>
        <end position="42"/>
    </location>
</feature>
<dbReference type="PANTHER" id="PTHR14226">
    <property type="entry name" value="NEUROPATHY TARGET ESTERASE/SWISS CHEESE D.MELANOGASTER"/>
    <property type="match status" value="1"/>
</dbReference>
<protein>
    <submittedName>
        <fullName evidence="6">Esterase</fullName>
    </submittedName>
</protein>
<dbReference type="InterPro" id="IPR016035">
    <property type="entry name" value="Acyl_Trfase/lysoPLipase"/>
</dbReference>
<sequence>MEPKVGLALGSGGARGFAHIGVLKVLKEEAIPIHCIAGSSMGSLVGAIFAVHQNPHMMEKVATHLKPKHWVDFTVPKMGLVAGEKVRELIRLLTHGKRLEELSLPVAIVATDLETGKEVIFTEGPIDKAVRASIAIPGIFNPVVENGRVLVDGGVVTRVPITTLKAMGADLVIAVDVVAEVPKIEIQSLFDVISQTIDVMERQLYKTQAEHADVFIQPKVGHISSTDFTKAAECIAAGEKAARDKLAEIRRLLQSWPAKPRE</sequence>
<feature type="short sequence motif" description="DGA/G" evidence="4">
    <location>
        <begin position="152"/>
        <end position="154"/>
    </location>
</feature>
<feature type="domain" description="PNPLA" evidence="5">
    <location>
        <begin position="7"/>
        <end position="165"/>
    </location>
</feature>
<comment type="caution">
    <text evidence="4">Lacks conserved residue(s) required for the propagation of feature annotation.</text>
</comment>
<evidence type="ECO:0000256" key="1">
    <source>
        <dbReference type="ARBA" id="ARBA00022801"/>
    </source>
</evidence>
<dbReference type="EMBL" id="LZRT01000062">
    <property type="protein sequence ID" value="OUM88307.1"/>
    <property type="molecule type" value="Genomic_DNA"/>
</dbReference>
<dbReference type="PANTHER" id="PTHR14226:SF76">
    <property type="entry name" value="NTE FAMILY PROTEIN RSSA"/>
    <property type="match status" value="1"/>
</dbReference>
<evidence type="ECO:0000256" key="4">
    <source>
        <dbReference type="PROSITE-ProRule" id="PRU01161"/>
    </source>
</evidence>
<keyword evidence="2 4" id="KW-0442">Lipid degradation</keyword>
<dbReference type="InterPro" id="IPR050301">
    <property type="entry name" value="NTE"/>
</dbReference>
<dbReference type="AlphaFoldDB" id="A0A1Y3PQ91"/>
<dbReference type="Gene3D" id="3.40.1090.10">
    <property type="entry name" value="Cytosolic phospholipase A2 catalytic domain"/>
    <property type="match status" value="1"/>
</dbReference>